<evidence type="ECO:0000313" key="1">
    <source>
        <dbReference type="EMBL" id="KAK9236263.1"/>
    </source>
</evidence>
<accession>A0ACC3SX72</accession>
<organism evidence="1 2">
    <name type="scientific">Lipomyces kononenkoae</name>
    <name type="common">Yeast</name>
    <dbReference type="NCBI Taxonomy" id="34357"/>
    <lineage>
        <taxon>Eukaryota</taxon>
        <taxon>Fungi</taxon>
        <taxon>Dikarya</taxon>
        <taxon>Ascomycota</taxon>
        <taxon>Saccharomycotina</taxon>
        <taxon>Lipomycetes</taxon>
        <taxon>Lipomycetales</taxon>
        <taxon>Lipomycetaceae</taxon>
        <taxon>Lipomyces</taxon>
    </lineage>
</organism>
<protein>
    <submittedName>
        <fullName evidence="1">Gaa1-like protein</fullName>
    </submittedName>
</protein>
<comment type="caution">
    <text evidence="1">The sequence shown here is derived from an EMBL/GenBank/DDBJ whole genome shotgun (WGS) entry which is preliminary data.</text>
</comment>
<dbReference type="EMBL" id="MU971392">
    <property type="protein sequence ID" value="KAK9236263.1"/>
    <property type="molecule type" value="Genomic_DNA"/>
</dbReference>
<dbReference type="Proteomes" id="UP001433508">
    <property type="component" value="Unassembled WGS sequence"/>
</dbReference>
<sequence length="652" mass="72620">MAIFHTLRRMLFGNRGTRESLVSLLPGFSVVLTLAGLAWLFVLPMQDQSRRTYISENALLPGQAHTYFHGSEEHIVRAFKAEIRLLKDTPDLERARTMQQWLSDIGYKSATHNWSISHYDDIKAGVNVYGVLHAPRGDTTESMILCAPWLTRNEVLNESGVAIAIALARYFTRWSIWSKDIILLIPSDPSFGLSKWVEDYHYTSMPVSSGSIQGGIVLDFPGESGTFEKLEIFYSGLNGHLPNLDLINTVMLICGHMGINVIVHNIDASDEDYKSRATTLVTGIAHQALSGLYGPGAGSEAFSGWRIDAVTLAATPSRNGYEPYDQMVYGRLVEASMRSINNLLEHFHQSFFFYLLLSPRRFVSIGTYLPSAMLIGASFTIKGIYHWMTSSSTKTDGMFDQAISAFWLFMSIVLFSVGMFSLSAWIPSSMLASEAFVVMAVTPILPIIIRLLIPPKPVSYIHKIQSYILISVGLFLTTLGTLNFSLSLMLGLMFAPLAHFLSPNTNTPTATLIGHLQRVIRKTISYIAVVASCPWLDIYLYYLIAVKESEFPHPLLSIQTVRDFIATTSGDEFSKFLGGMMWSWRALGVWSFVPVIFVVWFPFWLASCVVLSVRPLAEVDQSTTGDGQKPGVESSSSPTTDHKLNSKYFVQI</sequence>
<proteinExistence type="predicted"/>
<name>A0ACC3SX72_LIPKO</name>
<evidence type="ECO:0000313" key="2">
    <source>
        <dbReference type="Proteomes" id="UP001433508"/>
    </source>
</evidence>
<keyword evidence="2" id="KW-1185">Reference proteome</keyword>
<gene>
    <name evidence="1" type="ORF">V1525DRAFT_407513</name>
</gene>
<reference evidence="2" key="1">
    <citation type="journal article" date="2024" name="Front. Bioeng. Biotechnol.">
        <title>Genome-scale model development and genomic sequencing of the oleaginous clade Lipomyces.</title>
        <authorList>
            <person name="Czajka J.J."/>
            <person name="Han Y."/>
            <person name="Kim J."/>
            <person name="Mondo S.J."/>
            <person name="Hofstad B.A."/>
            <person name="Robles A."/>
            <person name="Haridas S."/>
            <person name="Riley R."/>
            <person name="LaButti K."/>
            <person name="Pangilinan J."/>
            <person name="Andreopoulos W."/>
            <person name="Lipzen A."/>
            <person name="Yan J."/>
            <person name="Wang M."/>
            <person name="Ng V."/>
            <person name="Grigoriev I.V."/>
            <person name="Spatafora J.W."/>
            <person name="Magnuson J.K."/>
            <person name="Baker S.E."/>
            <person name="Pomraning K.R."/>
        </authorList>
    </citation>
    <scope>NUCLEOTIDE SEQUENCE [LARGE SCALE GENOMIC DNA]</scope>
    <source>
        <strain evidence="2">CBS 7786</strain>
    </source>
</reference>